<name>A0ABM5L1W1_DIAVI</name>
<keyword evidence="3" id="KW-1185">Reference proteome</keyword>
<dbReference type="GeneID" id="126891288"/>
<organism evidence="2 3">
    <name type="scientific">Diabrotica virgifera virgifera</name>
    <name type="common">western corn rootworm</name>
    <dbReference type="NCBI Taxonomy" id="50390"/>
    <lineage>
        <taxon>Eukaryota</taxon>
        <taxon>Metazoa</taxon>
        <taxon>Ecdysozoa</taxon>
        <taxon>Arthropoda</taxon>
        <taxon>Hexapoda</taxon>
        <taxon>Insecta</taxon>
        <taxon>Pterygota</taxon>
        <taxon>Neoptera</taxon>
        <taxon>Endopterygota</taxon>
        <taxon>Coleoptera</taxon>
        <taxon>Polyphaga</taxon>
        <taxon>Cucujiformia</taxon>
        <taxon>Chrysomeloidea</taxon>
        <taxon>Chrysomelidae</taxon>
        <taxon>Galerucinae</taxon>
        <taxon>Diabroticina</taxon>
        <taxon>Diabroticites</taxon>
        <taxon>Diabrotica</taxon>
    </lineage>
</organism>
<sequence length="730" mass="83009">MAAKKITRSDFDCPLFGYPRELPVSKLPTFQDVLRSCFHEQYLLALESNKPVSFSQISNIVAPKVKAVFDKASIPTVTPYRIVQLINSYHVSYRNLMKSFKRDKEKDKYKEKIEEFKQKALSLFHVSACKCKIAYSCNCKKVPEICECPISILCKCEKDKKIPVLELKFMYFQRNLGQGKIGNLDKKESKKITKRLQLSHSQPSCSKDATKPRIASDGSSMEEEESDSSGDNYIPIPSKQPWQMRIQLKNTALASDRFGVSDRATAAIASSVMHDVGLATKEDDSLIIDKNKVRREKNLCRSNLQDTIKKEPNLIQGLYFDGRKDKTLKIDEVNNKCFRRSAKEEHFSIIKEPGSIYVGHVTPSTGTSKDIASAILDCLNESNFSLDELDVIGCDGTVTNTGWKTAVIRTIEEKIKRPLQWGVCLLHLNELPFRHLFQTLDGETTGPKSFSGPISSQLRNCEKLPVVKFQIIDCEIPDIDSKILSKDQQYLLDVSLVIKSGTCTIDFAIREPGPISHSRWLTTANRVLRLYMSVESPSEEHLILVQFILKSYMPVWFKIKKKNLIKVVDPVIERNAFFAHPENLLLSMIVDERAHIRELGLRRIIKSRTVASNKKLVRTCKPPKLNFQANEYYEIIDWTTTAISPPPLLRRVSDEEMWAKISTANTPEEWNFHKFPCHTQAVERCVKLVTEASSKLVGAKNRDGFIRTTLLSRASMPSFSGKQDFKVPNI</sequence>
<feature type="compositionally biased region" description="Polar residues" evidence="1">
    <location>
        <begin position="196"/>
        <end position="207"/>
    </location>
</feature>
<dbReference type="PANTHER" id="PTHR46409:SF1">
    <property type="entry name" value="HTH PSQ-TYPE DOMAIN-CONTAINING PROTEIN"/>
    <property type="match status" value="1"/>
</dbReference>
<accession>A0ABM5L1W1</accession>
<dbReference type="PANTHER" id="PTHR46409">
    <property type="entry name" value="HTH PSQ-TYPE DOMAIN-CONTAINING PROTEIN"/>
    <property type="match status" value="1"/>
</dbReference>
<dbReference type="RefSeq" id="XP_050516427.1">
    <property type="nucleotide sequence ID" value="XM_050660470.1"/>
</dbReference>
<proteinExistence type="predicted"/>
<evidence type="ECO:0000313" key="3">
    <source>
        <dbReference type="Proteomes" id="UP001652700"/>
    </source>
</evidence>
<protein>
    <recommendedName>
        <fullName evidence="4">E3 SUMO-protein ligase KIAA1586-like</fullName>
    </recommendedName>
</protein>
<feature type="region of interest" description="Disordered" evidence="1">
    <location>
        <begin position="192"/>
        <end position="236"/>
    </location>
</feature>
<evidence type="ECO:0000256" key="1">
    <source>
        <dbReference type="SAM" id="MobiDB-lite"/>
    </source>
</evidence>
<dbReference type="EnsemblMetazoa" id="XM_050660470.1">
    <property type="protein sequence ID" value="XP_050516427.1"/>
    <property type="gene ID" value="LOC126891288"/>
</dbReference>
<evidence type="ECO:0000313" key="2">
    <source>
        <dbReference type="EnsemblMetazoa" id="XP_050516427.1"/>
    </source>
</evidence>
<reference evidence="2" key="1">
    <citation type="submission" date="2025-05" db="UniProtKB">
        <authorList>
            <consortium name="EnsemblMetazoa"/>
        </authorList>
    </citation>
    <scope>IDENTIFICATION</scope>
</reference>
<evidence type="ECO:0008006" key="4">
    <source>
        <dbReference type="Google" id="ProtNLM"/>
    </source>
</evidence>
<dbReference type="Proteomes" id="UP001652700">
    <property type="component" value="Unplaced"/>
</dbReference>